<dbReference type="AlphaFoldDB" id="A0A2M7T6P7"/>
<proteinExistence type="predicted"/>
<protein>
    <submittedName>
        <fullName evidence="3">5'-methylthioadenosine phosphorylase</fullName>
        <ecNumber evidence="3">2.4.2.28</ecNumber>
    </submittedName>
</protein>
<evidence type="ECO:0000313" key="3">
    <source>
        <dbReference type="EMBL" id="PIZ36826.1"/>
    </source>
</evidence>
<dbReference type="PANTHER" id="PTHR42679:SF2">
    <property type="entry name" value="S-METHYL-5'-THIOADENOSINE PHOSPHORYLASE"/>
    <property type="match status" value="1"/>
</dbReference>
<feature type="non-terminal residue" evidence="3">
    <location>
        <position position="57"/>
    </location>
</feature>
<dbReference type="GO" id="GO:0005829">
    <property type="term" value="C:cytosol"/>
    <property type="evidence" value="ECO:0007669"/>
    <property type="project" value="TreeGrafter"/>
</dbReference>
<dbReference type="EMBL" id="PFNG01000186">
    <property type="protein sequence ID" value="PIZ36826.1"/>
    <property type="molecule type" value="Genomic_DNA"/>
</dbReference>
<evidence type="ECO:0000313" key="4">
    <source>
        <dbReference type="Proteomes" id="UP000230956"/>
    </source>
</evidence>
<evidence type="ECO:0000256" key="2">
    <source>
        <dbReference type="ARBA" id="ARBA00022679"/>
    </source>
</evidence>
<accession>A0A2M7T6P7</accession>
<dbReference type="InterPro" id="IPR010044">
    <property type="entry name" value="MTAP"/>
</dbReference>
<dbReference type="Gene3D" id="3.40.50.1580">
    <property type="entry name" value="Nucleoside phosphorylase domain"/>
    <property type="match status" value="1"/>
</dbReference>
<comment type="caution">
    <text evidence="3">The sequence shown here is derived from an EMBL/GenBank/DDBJ whole genome shotgun (WGS) entry which is preliminary data.</text>
</comment>
<reference evidence="4" key="1">
    <citation type="submission" date="2017-09" db="EMBL/GenBank/DDBJ databases">
        <title>Depth-based differentiation of microbial function through sediment-hosted aquifers and enrichment of novel symbionts in the deep terrestrial subsurface.</title>
        <authorList>
            <person name="Probst A.J."/>
            <person name="Ladd B."/>
            <person name="Jarett J.K."/>
            <person name="Geller-Mcgrath D.E."/>
            <person name="Sieber C.M.K."/>
            <person name="Emerson J.B."/>
            <person name="Anantharaman K."/>
            <person name="Thomas B.C."/>
            <person name="Malmstrom R."/>
            <person name="Stieglmeier M."/>
            <person name="Klingl A."/>
            <person name="Woyke T."/>
            <person name="Ryan C.M."/>
            <person name="Banfield J.F."/>
        </authorList>
    </citation>
    <scope>NUCLEOTIDE SEQUENCE [LARGE SCALE GENOMIC DNA]</scope>
</reference>
<dbReference type="Proteomes" id="UP000230956">
    <property type="component" value="Unassembled WGS sequence"/>
</dbReference>
<dbReference type="SUPFAM" id="SSF53167">
    <property type="entry name" value="Purine and uridine phosphorylases"/>
    <property type="match status" value="1"/>
</dbReference>
<dbReference type="GO" id="GO:0017061">
    <property type="term" value="F:S-methyl-5-thioadenosine phosphorylase activity"/>
    <property type="evidence" value="ECO:0007669"/>
    <property type="project" value="UniProtKB-EC"/>
</dbReference>
<gene>
    <name evidence="3" type="ORF">COY37_08045</name>
</gene>
<name>A0A2M7T6P7_9ACTN</name>
<organism evidence="3 4">
    <name type="scientific">Candidatus Aquicultor secundus</name>
    <dbReference type="NCBI Taxonomy" id="1973895"/>
    <lineage>
        <taxon>Bacteria</taxon>
        <taxon>Bacillati</taxon>
        <taxon>Actinomycetota</taxon>
        <taxon>Candidatus Aquicultoria</taxon>
        <taxon>Candidatus Aquicultorales</taxon>
        <taxon>Candidatus Aquicultoraceae</taxon>
        <taxon>Candidatus Aquicultor</taxon>
    </lineage>
</organism>
<keyword evidence="2 3" id="KW-0808">Transferase</keyword>
<dbReference type="EC" id="2.4.2.28" evidence="3"/>
<keyword evidence="1 3" id="KW-0328">Glycosyltransferase</keyword>
<sequence>MTDKKAQVGIFGGSGFYSFIDHVEEVNVETPYGPPSDKVAIGDVQGVKVAFLPRHGR</sequence>
<dbReference type="GO" id="GO:0019509">
    <property type="term" value="P:L-methionine salvage from methylthioadenosine"/>
    <property type="evidence" value="ECO:0007669"/>
    <property type="project" value="TreeGrafter"/>
</dbReference>
<dbReference type="InterPro" id="IPR035994">
    <property type="entry name" value="Nucleoside_phosphorylase_sf"/>
</dbReference>
<dbReference type="PANTHER" id="PTHR42679">
    <property type="entry name" value="S-METHYL-5'-THIOADENOSINE PHOSPHORYLASE"/>
    <property type="match status" value="1"/>
</dbReference>
<dbReference type="GO" id="GO:0009116">
    <property type="term" value="P:nucleoside metabolic process"/>
    <property type="evidence" value="ECO:0007669"/>
    <property type="project" value="InterPro"/>
</dbReference>
<evidence type="ECO:0000256" key="1">
    <source>
        <dbReference type="ARBA" id="ARBA00022676"/>
    </source>
</evidence>